<proteinExistence type="predicted"/>
<evidence type="ECO:0008006" key="4">
    <source>
        <dbReference type="Google" id="ProtNLM"/>
    </source>
</evidence>
<dbReference type="Proteomes" id="UP000694892">
    <property type="component" value="Chromosome 1S"/>
</dbReference>
<reference evidence="3" key="1">
    <citation type="journal article" date="2016" name="Nature">
        <title>Genome evolution in the allotetraploid frog Xenopus laevis.</title>
        <authorList>
            <person name="Session A.M."/>
            <person name="Uno Y."/>
            <person name="Kwon T."/>
            <person name="Chapman J.A."/>
            <person name="Toyoda A."/>
            <person name="Takahashi S."/>
            <person name="Fukui A."/>
            <person name="Hikosaka A."/>
            <person name="Suzuki A."/>
            <person name="Kondo M."/>
            <person name="van Heeringen S.J."/>
            <person name="Quigley I."/>
            <person name="Heinz S."/>
            <person name="Ogino H."/>
            <person name="Ochi H."/>
            <person name="Hellsten U."/>
            <person name="Lyons J.B."/>
            <person name="Simakov O."/>
            <person name="Putnam N."/>
            <person name="Stites J."/>
            <person name="Kuroki Y."/>
            <person name="Tanaka T."/>
            <person name="Michiue T."/>
            <person name="Watanabe M."/>
            <person name="Bogdanovic O."/>
            <person name="Lister R."/>
            <person name="Georgiou G."/>
            <person name="Paranjpe S.S."/>
            <person name="van Kruijsbergen I."/>
            <person name="Shu S."/>
            <person name="Carlson J."/>
            <person name="Kinoshita T."/>
            <person name="Ohta Y."/>
            <person name="Mawaribuchi S."/>
            <person name="Jenkins J."/>
            <person name="Grimwood J."/>
            <person name="Schmutz J."/>
            <person name="Mitros T."/>
            <person name="Mozaffari S.V."/>
            <person name="Suzuki Y."/>
            <person name="Haramoto Y."/>
            <person name="Yamamoto T.S."/>
            <person name="Takagi C."/>
            <person name="Heald R."/>
            <person name="Miller K."/>
            <person name="Haudenschild C."/>
            <person name="Kitzman J."/>
            <person name="Nakayama T."/>
            <person name="Izutsu Y."/>
            <person name="Robert J."/>
            <person name="Fortriede J."/>
            <person name="Burns K."/>
            <person name="Lotay V."/>
            <person name="Karimi K."/>
            <person name="Yasuoka Y."/>
            <person name="Dichmann D.S."/>
            <person name="Flajnik M.F."/>
            <person name="Houston D.W."/>
            <person name="Shendure J."/>
            <person name="DuPasquier L."/>
            <person name="Vize P.D."/>
            <person name="Zorn A.M."/>
            <person name="Ito M."/>
            <person name="Marcotte E.M."/>
            <person name="Wallingford J.B."/>
            <person name="Ito Y."/>
            <person name="Asashima M."/>
            <person name="Ueno N."/>
            <person name="Matsuda Y."/>
            <person name="Veenstra G.J."/>
            <person name="Fujiyama A."/>
            <person name="Harland R.M."/>
            <person name="Taira M."/>
            <person name="Rokhsar D.S."/>
        </authorList>
    </citation>
    <scope>NUCLEOTIDE SEQUENCE [LARGE SCALE GENOMIC DNA]</scope>
    <source>
        <strain evidence="3">J</strain>
    </source>
</reference>
<evidence type="ECO:0000313" key="2">
    <source>
        <dbReference type="EMBL" id="OCT98012.1"/>
    </source>
</evidence>
<evidence type="ECO:0000313" key="3">
    <source>
        <dbReference type="Proteomes" id="UP000694892"/>
    </source>
</evidence>
<accession>A0A974I148</accession>
<organism evidence="2 3">
    <name type="scientific">Xenopus laevis</name>
    <name type="common">African clawed frog</name>
    <dbReference type="NCBI Taxonomy" id="8355"/>
    <lineage>
        <taxon>Eukaryota</taxon>
        <taxon>Metazoa</taxon>
        <taxon>Chordata</taxon>
        <taxon>Craniata</taxon>
        <taxon>Vertebrata</taxon>
        <taxon>Euteleostomi</taxon>
        <taxon>Amphibia</taxon>
        <taxon>Batrachia</taxon>
        <taxon>Anura</taxon>
        <taxon>Pipoidea</taxon>
        <taxon>Pipidae</taxon>
        <taxon>Xenopodinae</taxon>
        <taxon>Xenopus</taxon>
        <taxon>Xenopus</taxon>
    </lineage>
</organism>
<feature type="chain" id="PRO_5037998047" description="Secreted protein" evidence="1">
    <location>
        <begin position="20"/>
        <end position="79"/>
    </location>
</feature>
<protein>
    <recommendedName>
        <fullName evidence="4">Secreted protein</fullName>
    </recommendedName>
</protein>
<dbReference type="AlphaFoldDB" id="A0A974I148"/>
<sequence>MPVLVCNSSFSLLGPFVYLSVVFTGIEQHKSGKCQAFGPPYWDNSAKKAASRTQVKGGREEVDQLTIYLTWRWRSCSGI</sequence>
<name>A0A974I148_XENLA</name>
<evidence type="ECO:0000256" key="1">
    <source>
        <dbReference type="SAM" id="SignalP"/>
    </source>
</evidence>
<dbReference type="EMBL" id="CM004467">
    <property type="protein sequence ID" value="OCT98012.1"/>
    <property type="molecule type" value="Genomic_DNA"/>
</dbReference>
<feature type="signal peptide" evidence="1">
    <location>
        <begin position="1"/>
        <end position="19"/>
    </location>
</feature>
<gene>
    <name evidence="2" type="ORF">XELAEV_18010240mg</name>
</gene>
<keyword evidence="1" id="KW-0732">Signal</keyword>